<evidence type="ECO:0000313" key="2">
    <source>
        <dbReference type="Proteomes" id="UP001419268"/>
    </source>
</evidence>
<keyword evidence="2" id="KW-1185">Reference proteome</keyword>
<gene>
    <name evidence="1" type="ORF">Scep_028045</name>
</gene>
<dbReference type="AlphaFoldDB" id="A0AAP0HHS3"/>
<name>A0AAP0HHS3_9MAGN</name>
<reference evidence="1 2" key="1">
    <citation type="submission" date="2024-01" db="EMBL/GenBank/DDBJ databases">
        <title>Genome assemblies of Stephania.</title>
        <authorList>
            <person name="Yang L."/>
        </authorList>
    </citation>
    <scope>NUCLEOTIDE SEQUENCE [LARGE SCALE GENOMIC DNA]</scope>
    <source>
        <strain evidence="1">JXDWG</strain>
        <tissue evidence="1">Leaf</tissue>
    </source>
</reference>
<accession>A0AAP0HHS3</accession>
<dbReference type="Proteomes" id="UP001419268">
    <property type="component" value="Unassembled WGS sequence"/>
</dbReference>
<evidence type="ECO:0000313" key="1">
    <source>
        <dbReference type="EMBL" id="KAK9088963.1"/>
    </source>
</evidence>
<sequence>MRKNTMEGCEVEKVKTMMRRGVPAIRETREDEERGDENETELRLRFVSLYFVYRATLILSLVIVCCTKQGFKAKEDRKGKRKLEDFC</sequence>
<organism evidence="1 2">
    <name type="scientific">Stephania cephalantha</name>
    <dbReference type="NCBI Taxonomy" id="152367"/>
    <lineage>
        <taxon>Eukaryota</taxon>
        <taxon>Viridiplantae</taxon>
        <taxon>Streptophyta</taxon>
        <taxon>Embryophyta</taxon>
        <taxon>Tracheophyta</taxon>
        <taxon>Spermatophyta</taxon>
        <taxon>Magnoliopsida</taxon>
        <taxon>Ranunculales</taxon>
        <taxon>Menispermaceae</taxon>
        <taxon>Menispermoideae</taxon>
        <taxon>Cissampelideae</taxon>
        <taxon>Stephania</taxon>
    </lineage>
</organism>
<dbReference type="EMBL" id="JBBNAG010000012">
    <property type="protein sequence ID" value="KAK9088963.1"/>
    <property type="molecule type" value="Genomic_DNA"/>
</dbReference>
<comment type="caution">
    <text evidence="1">The sequence shown here is derived from an EMBL/GenBank/DDBJ whole genome shotgun (WGS) entry which is preliminary data.</text>
</comment>
<proteinExistence type="predicted"/>
<protein>
    <submittedName>
        <fullName evidence="1">Uncharacterized protein</fullName>
    </submittedName>
</protein>